<evidence type="ECO:0000313" key="2">
    <source>
        <dbReference type="EMBL" id="AEF42183.1"/>
    </source>
</evidence>
<evidence type="ECO:0000313" key="3">
    <source>
        <dbReference type="Proteomes" id="UP000009235"/>
    </source>
</evidence>
<keyword evidence="3" id="KW-1185">Reference proteome</keyword>
<dbReference type="InterPro" id="IPR051548">
    <property type="entry name" value="Grx-like_ET"/>
</dbReference>
<proteinExistence type="predicted"/>
<dbReference type="Pfam" id="PF00462">
    <property type="entry name" value="Glutaredoxin"/>
    <property type="match status" value="1"/>
</dbReference>
<reference evidence="2 3" key="1">
    <citation type="journal article" date="2011" name="J. Bacteriol.">
        <title>Complete genome sequence of Amycolicicoccus subflavus DQS3-9A1T, an actinomycete isolated from crude oil-polluted soil.</title>
        <authorList>
            <person name="Cai M."/>
            <person name="Chen W.M."/>
            <person name="Nie Y."/>
            <person name="Chi C.Q."/>
            <person name="Wang Y.N."/>
            <person name="Tang Y.Q."/>
            <person name="Li G.Y."/>
            <person name="Wu X.L."/>
        </authorList>
    </citation>
    <scope>NUCLEOTIDE SEQUENCE [LARGE SCALE GENOMIC DNA]</scope>
    <source>
        <strain evidence="3">DSM 45089 / DQS3-9A1</strain>
    </source>
</reference>
<gene>
    <name evidence="2" type="ordered locus">AS9A_3745</name>
</gene>
<dbReference type="InterPro" id="IPR036249">
    <property type="entry name" value="Thioredoxin-like_sf"/>
</dbReference>
<dbReference type="GO" id="GO:0045454">
    <property type="term" value="P:cell redox homeostasis"/>
    <property type="evidence" value="ECO:0007669"/>
    <property type="project" value="TreeGrafter"/>
</dbReference>
<organism evidence="2 3">
    <name type="scientific">Hoyosella subflava (strain DSM 45089 / JCM 17490 / NBRC 109087 / DQS3-9A1)</name>
    <name type="common">Amycolicicoccus subflavus</name>
    <dbReference type="NCBI Taxonomy" id="443218"/>
    <lineage>
        <taxon>Bacteria</taxon>
        <taxon>Bacillati</taxon>
        <taxon>Actinomycetota</taxon>
        <taxon>Actinomycetes</taxon>
        <taxon>Mycobacteriales</taxon>
        <taxon>Hoyosellaceae</taxon>
        <taxon>Hoyosella</taxon>
    </lineage>
</organism>
<dbReference type="InterPro" id="IPR011915">
    <property type="entry name" value="GlrX_actino"/>
</dbReference>
<dbReference type="CDD" id="cd02976">
    <property type="entry name" value="NrdH"/>
    <property type="match status" value="1"/>
</dbReference>
<dbReference type="AlphaFoldDB" id="F6EFR9"/>
<name>F6EFR9_HOYSD</name>
<sequence length="109" mass="11799">MKNPTPRPSSGMSGLDEWFTLSVTDVAISQNSPITVYSTTWCGYCIRLKKQLSAAGIAYEEVDIEFDQHAADFVGRVNNGNHVVPTVKFPNGATATNPSLAQVKQILAN</sequence>
<dbReference type="PROSITE" id="PS51354">
    <property type="entry name" value="GLUTAREDOXIN_2"/>
    <property type="match status" value="1"/>
</dbReference>
<dbReference type="EMBL" id="CP002786">
    <property type="protein sequence ID" value="AEF42183.1"/>
    <property type="molecule type" value="Genomic_DNA"/>
</dbReference>
<dbReference type="GO" id="GO:0009055">
    <property type="term" value="F:electron transfer activity"/>
    <property type="evidence" value="ECO:0007669"/>
    <property type="project" value="TreeGrafter"/>
</dbReference>
<dbReference type="PANTHER" id="PTHR34386">
    <property type="entry name" value="GLUTAREDOXIN"/>
    <property type="match status" value="1"/>
</dbReference>
<accession>F6EFR9</accession>
<dbReference type="eggNOG" id="COG0695">
    <property type="taxonomic scope" value="Bacteria"/>
</dbReference>
<dbReference type="NCBIfam" id="TIGR02200">
    <property type="entry name" value="GlrX_actino"/>
    <property type="match status" value="1"/>
</dbReference>
<dbReference type="STRING" id="443218.AS9A_3745"/>
<protein>
    <recommendedName>
        <fullName evidence="1">Glutaredoxin domain-containing protein</fullName>
    </recommendedName>
</protein>
<evidence type="ECO:0000259" key="1">
    <source>
        <dbReference type="Pfam" id="PF00462"/>
    </source>
</evidence>
<dbReference type="Proteomes" id="UP000009235">
    <property type="component" value="Chromosome"/>
</dbReference>
<dbReference type="InterPro" id="IPR002109">
    <property type="entry name" value="Glutaredoxin"/>
</dbReference>
<dbReference type="KEGG" id="asd:AS9A_3745"/>
<dbReference type="PANTHER" id="PTHR34386:SF1">
    <property type="entry name" value="GLUTAREDOXIN-LIKE PROTEIN NRDH"/>
    <property type="match status" value="1"/>
</dbReference>
<dbReference type="HOGENOM" id="CLU_026126_11_1_11"/>
<feature type="domain" description="Glutaredoxin" evidence="1">
    <location>
        <begin position="34"/>
        <end position="87"/>
    </location>
</feature>
<dbReference type="SUPFAM" id="SSF52833">
    <property type="entry name" value="Thioredoxin-like"/>
    <property type="match status" value="1"/>
</dbReference>
<dbReference type="Gene3D" id="3.40.30.10">
    <property type="entry name" value="Glutaredoxin"/>
    <property type="match status" value="1"/>
</dbReference>